<evidence type="ECO:0000256" key="1">
    <source>
        <dbReference type="ARBA" id="ARBA00007664"/>
    </source>
</evidence>
<dbReference type="PROSITE" id="PS00134">
    <property type="entry name" value="TRYPSIN_HIS"/>
    <property type="match status" value="1"/>
</dbReference>
<reference evidence="10" key="1">
    <citation type="submission" date="2025-08" db="UniProtKB">
        <authorList>
            <consortium name="RefSeq"/>
        </authorList>
    </citation>
    <scope>IDENTIFICATION</scope>
    <source>
        <tissue evidence="10">Sperm</tissue>
    </source>
</reference>
<dbReference type="CDD" id="cd00190">
    <property type="entry name" value="Tryp_SPc"/>
    <property type="match status" value="1"/>
</dbReference>
<dbReference type="PRINTS" id="PR00722">
    <property type="entry name" value="CHYMOTRYPSIN"/>
</dbReference>
<keyword evidence="5" id="KW-1015">Disulfide bond</keyword>
<dbReference type="PANTHER" id="PTHR24264">
    <property type="entry name" value="TRYPSIN-RELATED"/>
    <property type="match status" value="1"/>
</dbReference>
<dbReference type="InterPro" id="IPR043504">
    <property type="entry name" value="Peptidase_S1_PA_chymotrypsin"/>
</dbReference>
<proteinExistence type="inferred from homology"/>
<name>A0AAJ7U445_PETMA</name>
<dbReference type="InterPro" id="IPR033116">
    <property type="entry name" value="TRYPSIN_SER"/>
</dbReference>
<organism evidence="9 10">
    <name type="scientific">Petromyzon marinus</name>
    <name type="common">Sea lamprey</name>
    <dbReference type="NCBI Taxonomy" id="7757"/>
    <lineage>
        <taxon>Eukaryota</taxon>
        <taxon>Metazoa</taxon>
        <taxon>Chordata</taxon>
        <taxon>Craniata</taxon>
        <taxon>Vertebrata</taxon>
        <taxon>Cyclostomata</taxon>
        <taxon>Hyperoartia</taxon>
        <taxon>Petromyzontiformes</taxon>
        <taxon>Petromyzontidae</taxon>
        <taxon>Petromyzon</taxon>
    </lineage>
</organism>
<evidence type="ECO:0000313" key="10">
    <source>
        <dbReference type="RefSeq" id="XP_032829496.1"/>
    </source>
</evidence>
<feature type="signal peptide" evidence="7">
    <location>
        <begin position="1"/>
        <end position="16"/>
    </location>
</feature>
<evidence type="ECO:0000256" key="3">
    <source>
        <dbReference type="ARBA" id="ARBA00022801"/>
    </source>
</evidence>
<keyword evidence="9" id="KW-1185">Reference proteome</keyword>
<feature type="domain" description="Peptidase S1" evidence="8">
    <location>
        <begin position="24"/>
        <end position="251"/>
    </location>
</feature>
<keyword evidence="4 6" id="KW-0720">Serine protease</keyword>
<evidence type="ECO:0000256" key="2">
    <source>
        <dbReference type="ARBA" id="ARBA00022670"/>
    </source>
</evidence>
<evidence type="ECO:0000256" key="6">
    <source>
        <dbReference type="RuleBase" id="RU363034"/>
    </source>
</evidence>
<dbReference type="GO" id="GO:0004252">
    <property type="term" value="F:serine-type endopeptidase activity"/>
    <property type="evidence" value="ECO:0007669"/>
    <property type="project" value="InterPro"/>
</dbReference>
<dbReference type="InterPro" id="IPR018114">
    <property type="entry name" value="TRYPSIN_HIS"/>
</dbReference>
<dbReference type="Pfam" id="PF00089">
    <property type="entry name" value="Trypsin"/>
    <property type="match status" value="1"/>
</dbReference>
<dbReference type="PANTHER" id="PTHR24264:SF20">
    <property type="entry name" value="TRYPSIN-LIKE"/>
    <property type="match status" value="1"/>
</dbReference>
<dbReference type="SMART" id="SM00020">
    <property type="entry name" value="Tryp_SPc"/>
    <property type="match status" value="1"/>
</dbReference>
<dbReference type="InterPro" id="IPR001314">
    <property type="entry name" value="Peptidase_S1A"/>
</dbReference>
<keyword evidence="3 6" id="KW-0378">Hydrolase</keyword>
<dbReference type="KEGG" id="pmrn:116953417"/>
<dbReference type="Gene3D" id="2.40.10.10">
    <property type="entry name" value="Trypsin-like serine proteases"/>
    <property type="match status" value="2"/>
</dbReference>
<dbReference type="PROSITE" id="PS50240">
    <property type="entry name" value="TRYPSIN_DOM"/>
    <property type="match status" value="1"/>
</dbReference>
<keyword evidence="2 6" id="KW-0645">Protease</keyword>
<dbReference type="InterPro" id="IPR009003">
    <property type="entry name" value="Peptidase_S1_PA"/>
</dbReference>
<dbReference type="GO" id="GO:0005615">
    <property type="term" value="C:extracellular space"/>
    <property type="evidence" value="ECO:0007669"/>
    <property type="project" value="TreeGrafter"/>
</dbReference>
<dbReference type="SUPFAM" id="SSF50494">
    <property type="entry name" value="Trypsin-like serine proteases"/>
    <property type="match status" value="1"/>
</dbReference>
<dbReference type="Proteomes" id="UP001318040">
    <property type="component" value="Chromosome 51"/>
</dbReference>
<dbReference type="GeneID" id="116953417"/>
<accession>A0AAJ7U445</accession>
<evidence type="ECO:0000259" key="8">
    <source>
        <dbReference type="PROSITE" id="PS50240"/>
    </source>
</evidence>
<evidence type="ECO:0000256" key="4">
    <source>
        <dbReference type="ARBA" id="ARBA00022825"/>
    </source>
</evidence>
<protein>
    <submittedName>
        <fullName evidence="10">Trypsin-3-like</fullName>
    </submittedName>
</protein>
<dbReference type="RefSeq" id="XP_032829496.1">
    <property type="nucleotide sequence ID" value="XM_032973605.1"/>
</dbReference>
<dbReference type="GO" id="GO:0006508">
    <property type="term" value="P:proteolysis"/>
    <property type="evidence" value="ECO:0007669"/>
    <property type="project" value="UniProtKB-KW"/>
</dbReference>
<gene>
    <name evidence="10" type="primary">LOC116953417</name>
</gene>
<comment type="similarity">
    <text evidence="1">Belongs to the peptidase S1 family.</text>
</comment>
<evidence type="ECO:0000256" key="7">
    <source>
        <dbReference type="SAM" id="SignalP"/>
    </source>
</evidence>
<evidence type="ECO:0000256" key="5">
    <source>
        <dbReference type="ARBA" id="ARBA00023157"/>
    </source>
</evidence>
<keyword evidence="7" id="KW-0732">Signal</keyword>
<dbReference type="FunFam" id="2.40.10.10:FF:000077">
    <property type="entry name" value="Predicted protein"/>
    <property type="match status" value="1"/>
</dbReference>
<evidence type="ECO:0000313" key="9">
    <source>
        <dbReference type="Proteomes" id="UP001318040"/>
    </source>
</evidence>
<feature type="chain" id="PRO_5042511508" evidence="7">
    <location>
        <begin position="17"/>
        <end position="253"/>
    </location>
</feature>
<dbReference type="PROSITE" id="PS00135">
    <property type="entry name" value="TRYPSIN_SER"/>
    <property type="match status" value="1"/>
</dbReference>
<dbReference type="AlphaFoldDB" id="A0AAJ7U445"/>
<dbReference type="InterPro" id="IPR001254">
    <property type="entry name" value="Trypsin_dom"/>
</dbReference>
<sequence length="253" mass="26085">MQLVLVFSSLLALALAAPRSDDHIVGGFEVSPNSIKYQVSLQQSGSHFCGGSLISNLWVLSAAHCKIAASSMTVVLGEHSLSLNQGTEQVLKVSKVISHPSYNANTMNNDVLLIKLQTAASLNSYVGTVGLPSQGASLSDGTSCRVSGWGNTRASGSSYPDKLMAVDVPVISTTTCNAGSAYGGQITANMVCAGFMAGGKDSCQGDSGGPMVCGGLLHGVVSWGYGCAQPNKPGVYARVASFRSWIDQTMAAN</sequence>
<dbReference type="InterPro" id="IPR050127">
    <property type="entry name" value="Serine_Proteases_S1"/>
</dbReference>